<comment type="caution">
    <text evidence="1">The sequence shown here is derived from an EMBL/GenBank/DDBJ whole genome shotgun (WGS) entry which is preliminary data.</text>
</comment>
<proteinExistence type="predicted"/>
<dbReference type="Proteomes" id="UP000591131">
    <property type="component" value="Unassembled WGS sequence"/>
</dbReference>
<name>A0A7J6LEW5_PERCH</name>
<organism evidence="1 2">
    <name type="scientific">Perkinsus chesapeaki</name>
    <name type="common">Clam parasite</name>
    <name type="synonym">Perkinsus andrewsi</name>
    <dbReference type="NCBI Taxonomy" id="330153"/>
    <lineage>
        <taxon>Eukaryota</taxon>
        <taxon>Sar</taxon>
        <taxon>Alveolata</taxon>
        <taxon>Perkinsozoa</taxon>
        <taxon>Perkinsea</taxon>
        <taxon>Perkinsida</taxon>
        <taxon>Perkinsidae</taxon>
        <taxon>Perkinsus</taxon>
    </lineage>
</organism>
<protein>
    <submittedName>
        <fullName evidence="1">Uncharacterized protein</fullName>
    </submittedName>
</protein>
<dbReference type="InterPro" id="IPR011992">
    <property type="entry name" value="EF-hand-dom_pair"/>
</dbReference>
<dbReference type="OrthoDB" id="436820at2759"/>
<evidence type="ECO:0000313" key="2">
    <source>
        <dbReference type="Proteomes" id="UP000591131"/>
    </source>
</evidence>
<sequence>MVAAPAHRSLSRAQLEQCRLAFEFLDEQRKGVLEVDTGLGHFWRLAGFCPTDEQVQILIEKLKNDKVELIDFHRAVDITRKELLPFACDSVTLLNSTQEAIKLLGRSNTGFPGPPSEKISIANLRARMVSSTDQRSINNFERMIQEMGYKGDEEVDPENLAEMLLNPTITE</sequence>
<reference evidence="1 2" key="1">
    <citation type="submission" date="2020-04" db="EMBL/GenBank/DDBJ databases">
        <title>Perkinsus chesapeaki whole genome sequence.</title>
        <authorList>
            <person name="Bogema D.R."/>
        </authorList>
    </citation>
    <scope>NUCLEOTIDE SEQUENCE [LARGE SCALE GENOMIC DNA]</scope>
    <source>
        <strain evidence="1">ATCC PRA-425</strain>
    </source>
</reference>
<dbReference type="AlphaFoldDB" id="A0A7J6LEW5"/>
<dbReference type="Gene3D" id="1.10.238.10">
    <property type="entry name" value="EF-hand"/>
    <property type="match status" value="1"/>
</dbReference>
<dbReference type="EMBL" id="JAAPAO010000524">
    <property type="protein sequence ID" value="KAF4657775.1"/>
    <property type="molecule type" value="Genomic_DNA"/>
</dbReference>
<dbReference type="SUPFAM" id="SSF47473">
    <property type="entry name" value="EF-hand"/>
    <property type="match status" value="1"/>
</dbReference>
<keyword evidence="2" id="KW-1185">Reference proteome</keyword>
<accession>A0A7J6LEW5</accession>
<evidence type="ECO:0000313" key="1">
    <source>
        <dbReference type="EMBL" id="KAF4657775.1"/>
    </source>
</evidence>
<gene>
    <name evidence="1" type="ORF">FOL47_008309</name>
</gene>